<dbReference type="SUPFAM" id="SSF53474">
    <property type="entry name" value="alpha/beta-Hydrolases"/>
    <property type="match status" value="1"/>
</dbReference>
<proteinExistence type="predicted"/>
<dbReference type="GO" id="GO:0006355">
    <property type="term" value="P:regulation of DNA-templated transcription"/>
    <property type="evidence" value="ECO:0007669"/>
    <property type="project" value="InterPro"/>
</dbReference>
<feature type="domain" description="HTH luxR-type" evidence="1">
    <location>
        <begin position="192"/>
        <end position="249"/>
    </location>
</feature>
<dbReference type="Proteomes" id="UP000429229">
    <property type="component" value="Unassembled WGS sequence"/>
</dbReference>
<keyword evidence="3" id="KW-1185">Reference proteome</keyword>
<organism evidence="2 3">
    <name type="scientific">Alteriqipengyuania halimionae</name>
    <dbReference type="NCBI Taxonomy" id="1926630"/>
    <lineage>
        <taxon>Bacteria</taxon>
        <taxon>Pseudomonadati</taxon>
        <taxon>Pseudomonadota</taxon>
        <taxon>Alphaproteobacteria</taxon>
        <taxon>Sphingomonadales</taxon>
        <taxon>Erythrobacteraceae</taxon>
        <taxon>Alteriqipengyuania</taxon>
    </lineage>
</organism>
<evidence type="ECO:0000313" key="2">
    <source>
        <dbReference type="EMBL" id="MXP11216.1"/>
    </source>
</evidence>
<dbReference type="AlphaFoldDB" id="A0A6I4U683"/>
<protein>
    <recommendedName>
        <fullName evidence="1">HTH luxR-type domain-containing protein</fullName>
    </recommendedName>
</protein>
<dbReference type="GO" id="GO:0003677">
    <property type="term" value="F:DNA binding"/>
    <property type="evidence" value="ECO:0007669"/>
    <property type="project" value="InterPro"/>
</dbReference>
<dbReference type="SUPFAM" id="SSF46894">
    <property type="entry name" value="C-terminal effector domain of the bipartite response regulators"/>
    <property type="match status" value="1"/>
</dbReference>
<accession>A0A6I4U683</accession>
<dbReference type="Gene3D" id="3.40.50.1820">
    <property type="entry name" value="alpha/beta hydrolase"/>
    <property type="match status" value="1"/>
</dbReference>
<sequence length="578" mass="63751">MIMPQRELDLDILSASWRSLTDADGYDRMLAAWDRKITAVGVSSQGFFDRILSRQLMAIDDLLSSELELKIEDLVEAAVRNTPVPAMVLSPEGRVVTLNVGADAFYGVTQGAMAGTEWLREDSHANFTAVRSSAQGLGNTSYAIVRVVDCAGNEHLAEVYSLDVRGHERAYTVIRSLELEWYPEVSANLSQAFGLTEAETEVCRLLFRHRELDGIVAERGSTTHTIRSQIKQIFAKTEVASRVDLVRMLGLLCARAALGRDAKSMQYVDPLGNERILHRSDRRRLAYTWTGAEAGRPILFVHGEIPYFALPETTREMLVSRNIKLICLSMPGHGNSDGTADLPQIEDGVAAIAELCEHLGLARIGGLASYSGQFCLSRAAADHPKLFSALMIIGFPWNLSEGRWRRMPLTHRTLCSLILNAPPVFELVARIAQRRMLEEGPDFYLHRAFAEVPPDMQSVRDPEIQALLRPACRHLANQGHMAYVREETMVASHGLSEWFWRIEVPVHYLIPAEAENACRADCADLKALGANVTAEAVASTGELLPYQSPALFADRMAALGGDDPAADFAQLDGCAILP</sequence>
<dbReference type="EMBL" id="WTYR01000002">
    <property type="protein sequence ID" value="MXP11216.1"/>
    <property type="molecule type" value="Genomic_DNA"/>
</dbReference>
<dbReference type="Gene3D" id="1.10.10.10">
    <property type="entry name" value="Winged helix-like DNA-binding domain superfamily/Winged helix DNA-binding domain"/>
    <property type="match status" value="1"/>
</dbReference>
<reference evidence="2 3" key="1">
    <citation type="submission" date="2019-12" db="EMBL/GenBank/DDBJ databases">
        <title>Genomic-based taxomic classification of the family Erythrobacteraceae.</title>
        <authorList>
            <person name="Xu L."/>
        </authorList>
    </citation>
    <scope>NUCLEOTIDE SEQUENCE [LARGE SCALE GENOMIC DNA]</scope>
    <source>
        <strain evidence="2 3">LMG 29519</strain>
    </source>
</reference>
<name>A0A6I4U683_9SPHN</name>
<dbReference type="InterPro" id="IPR036388">
    <property type="entry name" value="WH-like_DNA-bd_sf"/>
</dbReference>
<dbReference type="RefSeq" id="WP_160618009.1">
    <property type="nucleotide sequence ID" value="NZ_WTYR01000002.1"/>
</dbReference>
<dbReference type="InterPro" id="IPR029058">
    <property type="entry name" value="AB_hydrolase_fold"/>
</dbReference>
<dbReference type="InterPro" id="IPR016032">
    <property type="entry name" value="Sig_transdc_resp-reg_C-effctor"/>
</dbReference>
<gene>
    <name evidence="2" type="ORF">GRI68_13595</name>
</gene>
<dbReference type="OrthoDB" id="7618865at2"/>
<comment type="caution">
    <text evidence="2">The sequence shown here is derived from an EMBL/GenBank/DDBJ whole genome shotgun (WGS) entry which is preliminary data.</text>
</comment>
<evidence type="ECO:0000313" key="3">
    <source>
        <dbReference type="Proteomes" id="UP000429229"/>
    </source>
</evidence>
<evidence type="ECO:0000259" key="1">
    <source>
        <dbReference type="SMART" id="SM00421"/>
    </source>
</evidence>
<dbReference type="InterPro" id="IPR000792">
    <property type="entry name" value="Tscrpt_reg_LuxR_C"/>
</dbReference>
<dbReference type="SMART" id="SM00421">
    <property type="entry name" value="HTH_LUXR"/>
    <property type="match status" value="1"/>
</dbReference>